<dbReference type="Proteomes" id="UP000748756">
    <property type="component" value="Unassembled WGS sequence"/>
</dbReference>
<accession>A0A9P5VBI7</accession>
<keyword evidence="2" id="KW-1185">Reference proteome</keyword>
<organism evidence="1 2">
    <name type="scientific">Linnemannia schmuckeri</name>
    <dbReference type="NCBI Taxonomy" id="64567"/>
    <lineage>
        <taxon>Eukaryota</taxon>
        <taxon>Fungi</taxon>
        <taxon>Fungi incertae sedis</taxon>
        <taxon>Mucoromycota</taxon>
        <taxon>Mortierellomycotina</taxon>
        <taxon>Mortierellomycetes</taxon>
        <taxon>Mortierellales</taxon>
        <taxon>Mortierellaceae</taxon>
        <taxon>Linnemannia</taxon>
    </lineage>
</organism>
<proteinExistence type="predicted"/>
<name>A0A9P5VBI7_9FUNG</name>
<sequence length="602" mass="67883">MDSPSARFFGITELAALVLPSLQVKDLSNFMRTCRSYYNLCLPLLFRAVDVQKHDKLLTHSECVRSFTRNSHHVHEITCNSTFLELYHRLTSTATTSSAAFVDSTPSSRLNNLTHLHFIPDLSYKHLMSPKRANSHIAHLNHAVRLSPNLRSIVVELLSITNETGLLHLNKVVKGCPKLETLNMHLLIPGSQTKPVATSIFLSAPACLKVFQLNLTDEDLSQRPHAPKLSDPCPWAQDYIRSLPANPRPALKEWTIVGDCHFVFEDTLQMLDKCPEIVTCGMPPYLTNLADNYVAPLFLVYNPKLKSLAQWSVVPATHSSVIVSVAKIMPPRTLETFRYRARPYTIIPLKASLQGHFPSLVNIALDCGAMLGSDTIRAILVGCPNLEEIEVVFHSYIRLQDAVAQPWASTKIRKLDLAVDFGDMDKASLDQEWSKLAVRKKEVLRQVDAFYRQIGSLTNLTHLSLKVRAELNDNLSDPSDPYATIGLCNYADMYFPRLMKLGGDMMSRNRGWLNCLAGLKKLEVIDGSFAQDARRAEGVLGQAEVEWIATNWPKLTKAAFYYVDEEYSKRAFERALPPHMKWLTKKRPNLEITTKTPFCITR</sequence>
<comment type="caution">
    <text evidence="1">The sequence shown here is derived from an EMBL/GenBank/DDBJ whole genome shotgun (WGS) entry which is preliminary data.</text>
</comment>
<protein>
    <recommendedName>
        <fullName evidence="3">F-box domain-containing protein</fullName>
    </recommendedName>
</protein>
<dbReference type="AlphaFoldDB" id="A0A9P5VBI7"/>
<dbReference type="InterPro" id="IPR032675">
    <property type="entry name" value="LRR_dom_sf"/>
</dbReference>
<dbReference type="EMBL" id="JAAAUQ010000358">
    <property type="protein sequence ID" value="KAF9151033.1"/>
    <property type="molecule type" value="Genomic_DNA"/>
</dbReference>
<reference evidence="1" key="1">
    <citation type="journal article" date="2020" name="Fungal Divers.">
        <title>Resolving the Mortierellaceae phylogeny through synthesis of multi-gene phylogenetics and phylogenomics.</title>
        <authorList>
            <person name="Vandepol N."/>
            <person name="Liber J."/>
            <person name="Desiro A."/>
            <person name="Na H."/>
            <person name="Kennedy M."/>
            <person name="Barry K."/>
            <person name="Grigoriev I.V."/>
            <person name="Miller A.N."/>
            <person name="O'Donnell K."/>
            <person name="Stajich J.E."/>
            <person name="Bonito G."/>
        </authorList>
    </citation>
    <scope>NUCLEOTIDE SEQUENCE</scope>
    <source>
        <strain evidence="1">NRRL 6426</strain>
    </source>
</reference>
<dbReference type="Gene3D" id="3.80.10.10">
    <property type="entry name" value="Ribonuclease Inhibitor"/>
    <property type="match status" value="1"/>
</dbReference>
<evidence type="ECO:0000313" key="2">
    <source>
        <dbReference type="Proteomes" id="UP000748756"/>
    </source>
</evidence>
<dbReference type="OrthoDB" id="2375864at2759"/>
<evidence type="ECO:0000313" key="1">
    <source>
        <dbReference type="EMBL" id="KAF9151033.1"/>
    </source>
</evidence>
<gene>
    <name evidence="1" type="ORF">BG015_007139</name>
</gene>
<evidence type="ECO:0008006" key="3">
    <source>
        <dbReference type="Google" id="ProtNLM"/>
    </source>
</evidence>